<evidence type="ECO:0000259" key="4">
    <source>
        <dbReference type="SMART" id="SM00385"/>
    </source>
</evidence>
<dbReference type="PANTHER" id="PTHR10026">
    <property type="entry name" value="CYCLIN"/>
    <property type="match status" value="1"/>
</dbReference>
<accession>A0ABR3PD38</accession>
<comment type="similarity">
    <text evidence="1">Belongs to the cyclin family. Cyclin C subfamily.</text>
</comment>
<dbReference type="PIRSF" id="PIRSF028758">
    <property type="entry name" value="Cyclin, C/H/G types"/>
    <property type="match status" value="1"/>
</dbReference>
<dbReference type="InterPro" id="IPR036915">
    <property type="entry name" value="Cyclin-like_sf"/>
</dbReference>
<feature type="domain" description="Cyclin-like" evidence="4">
    <location>
        <begin position="53"/>
        <end position="142"/>
    </location>
</feature>
<dbReference type="SMART" id="SM00385">
    <property type="entry name" value="CYCLIN"/>
    <property type="match status" value="1"/>
</dbReference>
<dbReference type="Gene3D" id="1.10.472.10">
    <property type="entry name" value="Cyclin-like"/>
    <property type="match status" value="2"/>
</dbReference>
<comment type="caution">
    <text evidence="5">The sequence shown here is derived from an EMBL/GenBank/DDBJ whole genome shotgun (WGS) entry which is preliminary data.</text>
</comment>
<proteinExistence type="inferred from homology"/>
<dbReference type="Proteomes" id="UP001562354">
    <property type="component" value="Unassembled WGS sequence"/>
</dbReference>
<dbReference type="EMBL" id="JBFMKM010000009">
    <property type="protein sequence ID" value="KAL1303904.1"/>
    <property type="molecule type" value="Genomic_DNA"/>
</dbReference>
<evidence type="ECO:0000256" key="3">
    <source>
        <dbReference type="RuleBase" id="RU000383"/>
    </source>
</evidence>
<organism evidence="5 6">
    <name type="scientific">Neodothiora populina</name>
    <dbReference type="NCBI Taxonomy" id="2781224"/>
    <lineage>
        <taxon>Eukaryota</taxon>
        <taxon>Fungi</taxon>
        <taxon>Dikarya</taxon>
        <taxon>Ascomycota</taxon>
        <taxon>Pezizomycotina</taxon>
        <taxon>Dothideomycetes</taxon>
        <taxon>Dothideomycetidae</taxon>
        <taxon>Dothideales</taxon>
        <taxon>Dothioraceae</taxon>
        <taxon>Neodothiora</taxon>
    </lineage>
</organism>
<dbReference type="RefSeq" id="XP_069200179.1">
    <property type="nucleotide sequence ID" value="XM_069343247.1"/>
</dbReference>
<dbReference type="InterPro" id="IPR013763">
    <property type="entry name" value="Cyclin-like_dom"/>
</dbReference>
<sequence>MAANYWDSTQARFWTFTKDGLGEIREALSNTNRALVTKHPLPDPRLLSIYFQQQITKLARRMNLRQQPIATAQIYIRRFYTKVEIRRTNPYAIMTTAVYLASKMEESPVHIRFVLGEAARQWPELGFNDISKIGECEFHMISVLSARLIIHHPYRTLSDLSFAFPLTTEESALAHSIINDHYNTDLPLLYPPHIIAVTAIFLSVVLKPAQSGLQAHAAATSSSNLQVALQQGLSAIGGTKSASSKITRLVEWLAESKIDMEAVIVTTQELISLYEIWESYNERLCRDAISAFMKDSMNK</sequence>
<dbReference type="SUPFAM" id="SSF47954">
    <property type="entry name" value="Cyclin-like"/>
    <property type="match status" value="2"/>
</dbReference>
<keyword evidence="3" id="KW-0195">Cyclin</keyword>
<protein>
    <recommendedName>
        <fullName evidence="2">RNA polymerase II holoenzyme cyclin-like subunit</fullName>
    </recommendedName>
</protein>
<name>A0ABR3PD38_9PEZI</name>
<evidence type="ECO:0000313" key="6">
    <source>
        <dbReference type="Proteomes" id="UP001562354"/>
    </source>
</evidence>
<keyword evidence="6" id="KW-1185">Reference proteome</keyword>
<evidence type="ECO:0000313" key="5">
    <source>
        <dbReference type="EMBL" id="KAL1303904.1"/>
    </source>
</evidence>
<dbReference type="Pfam" id="PF00134">
    <property type="entry name" value="Cyclin_N"/>
    <property type="match status" value="1"/>
</dbReference>
<evidence type="ECO:0000256" key="2">
    <source>
        <dbReference type="ARBA" id="ARBA00014912"/>
    </source>
</evidence>
<reference evidence="5 6" key="1">
    <citation type="submission" date="2024-07" db="EMBL/GenBank/DDBJ databases">
        <title>Draft sequence of the Neodothiora populina.</title>
        <authorList>
            <person name="Drown D.D."/>
            <person name="Schuette U.S."/>
            <person name="Buechlein A.B."/>
            <person name="Rusch D.R."/>
            <person name="Winton L.W."/>
            <person name="Adams G.A."/>
        </authorList>
    </citation>
    <scope>NUCLEOTIDE SEQUENCE [LARGE SCALE GENOMIC DNA]</scope>
    <source>
        <strain evidence="5 6">CPC 39397</strain>
    </source>
</reference>
<dbReference type="InterPro" id="IPR006671">
    <property type="entry name" value="Cyclin_N"/>
</dbReference>
<dbReference type="InterPro" id="IPR043198">
    <property type="entry name" value="Cyclin/Ssn8"/>
</dbReference>
<dbReference type="CDD" id="cd20513">
    <property type="entry name" value="CYCLIN_CCNC_rpt1"/>
    <property type="match status" value="1"/>
</dbReference>
<gene>
    <name evidence="5" type="ORF">AAFC00_000358</name>
</gene>
<evidence type="ECO:0000256" key="1">
    <source>
        <dbReference type="ARBA" id="ARBA00008638"/>
    </source>
</evidence>
<dbReference type="GeneID" id="95974061"/>